<evidence type="ECO:0000256" key="1">
    <source>
        <dbReference type="SAM" id="MobiDB-lite"/>
    </source>
</evidence>
<dbReference type="EMBL" id="KI913129">
    <property type="protein sequence ID" value="ETV78813.1"/>
    <property type="molecule type" value="Genomic_DNA"/>
</dbReference>
<evidence type="ECO:0000313" key="2">
    <source>
        <dbReference type="EMBL" id="ETV78813.1"/>
    </source>
</evidence>
<name>W4GIN9_APHAT</name>
<reference evidence="2" key="1">
    <citation type="submission" date="2013-12" db="EMBL/GenBank/DDBJ databases">
        <title>The Genome Sequence of Aphanomyces astaci APO3.</title>
        <authorList>
            <consortium name="The Broad Institute Genomics Platform"/>
            <person name="Russ C."/>
            <person name="Tyler B."/>
            <person name="van West P."/>
            <person name="Dieguez-Uribeondo J."/>
            <person name="Young S.K."/>
            <person name="Zeng Q."/>
            <person name="Gargeya S."/>
            <person name="Fitzgerald M."/>
            <person name="Abouelleil A."/>
            <person name="Alvarado L."/>
            <person name="Chapman S.B."/>
            <person name="Gainer-Dewar J."/>
            <person name="Goldberg J."/>
            <person name="Griggs A."/>
            <person name="Gujja S."/>
            <person name="Hansen M."/>
            <person name="Howarth C."/>
            <person name="Imamovic A."/>
            <person name="Ireland A."/>
            <person name="Larimer J."/>
            <person name="McCowan C."/>
            <person name="Murphy C."/>
            <person name="Pearson M."/>
            <person name="Poon T.W."/>
            <person name="Priest M."/>
            <person name="Roberts A."/>
            <person name="Saif S."/>
            <person name="Shea T."/>
            <person name="Sykes S."/>
            <person name="Wortman J."/>
            <person name="Nusbaum C."/>
            <person name="Birren B."/>
        </authorList>
    </citation>
    <scope>NUCLEOTIDE SEQUENCE [LARGE SCALE GENOMIC DNA]</scope>
    <source>
        <strain evidence="2">APO3</strain>
    </source>
</reference>
<feature type="region of interest" description="Disordered" evidence="1">
    <location>
        <begin position="1"/>
        <end position="24"/>
    </location>
</feature>
<dbReference type="AlphaFoldDB" id="W4GIN9"/>
<dbReference type="RefSeq" id="XP_009831532.1">
    <property type="nucleotide sequence ID" value="XM_009833230.1"/>
</dbReference>
<dbReference type="InterPro" id="IPR043502">
    <property type="entry name" value="DNA/RNA_pol_sf"/>
</dbReference>
<feature type="compositionally biased region" description="Basic and acidic residues" evidence="1">
    <location>
        <begin position="366"/>
        <end position="383"/>
    </location>
</feature>
<gene>
    <name evidence="2" type="ORF">H257_07643</name>
</gene>
<dbReference type="OrthoDB" id="8947436at2759"/>
<feature type="compositionally biased region" description="Basic and acidic residues" evidence="1">
    <location>
        <begin position="148"/>
        <end position="157"/>
    </location>
</feature>
<feature type="region of interest" description="Disordered" evidence="1">
    <location>
        <begin position="271"/>
        <end position="290"/>
    </location>
</feature>
<dbReference type="GeneID" id="20809639"/>
<feature type="region of interest" description="Disordered" evidence="1">
    <location>
        <begin position="135"/>
        <end position="164"/>
    </location>
</feature>
<accession>W4GIN9</accession>
<dbReference type="SUPFAM" id="SSF56672">
    <property type="entry name" value="DNA/RNA polymerases"/>
    <property type="match status" value="1"/>
</dbReference>
<organism evidence="2">
    <name type="scientific">Aphanomyces astaci</name>
    <name type="common">Crayfish plague agent</name>
    <dbReference type="NCBI Taxonomy" id="112090"/>
    <lineage>
        <taxon>Eukaryota</taxon>
        <taxon>Sar</taxon>
        <taxon>Stramenopiles</taxon>
        <taxon>Oomycota</taxon>
        <taxon>Saprolegniomycetes</taxon>
        <taxon>Saprolegniales</taxon>
        <taxon>Verrucalvaceae</taxon>
        <taxon>Aphanomyces</taxon>
    </lineage>
</organism>
<protein>
    <submittedName>
        <fullName evidence="2">Uncharacterized protein</fullName>
    </submittedName>
</protein>
<feature type="compositionally biased region" description="Basic residues" evidence="1">
    <location>
        <begin position="7"/>
        <end position="17"/>
    </location>
</feature>
<proteinExistence type="predicted"/>
<dbReference type="VEuPathDB" id="FungiDB:H257_07643"/>
<feature type="region of interest" description="Disordered" evidence="1">
    <location>
        <begin position="362"/>
        <end position="383"/>
    </location>
</feature>
<sequence>MTELRRARTGRSAHRGQPRSDFPDDIHLLSTSGNRHVVVFTLLTQPEEHQLSQHLGQLLLHQRLKQMTLQCRCQPTTTHRVSELKTSVQKQLQLQRNKAFKSGVFRIVSLLRTFSAGHKLYVGLDDESKLSLAAKPVEAPRGGKSQVPRREGGREGAPKNNGRVGRKAYAIVPKTAEPPANKSPWGAVLAPGKAETFLTAQVKRWKDGMKVLVNQPERQNSERGGLLENAVHVDDVLVPQLAYLYGSDAKSIVMTPSVKFNCVMLDTTPPSRTKRNGAARSRTPFKPFYRPRQPRRRLAGLSDLFAKHIDVFGEDVGDDLPVEVERLEVRIKPGSTPVKCGMRSYPQLEWYDIPKQPGYVGFSPKNRAEEGSPRLTNDDRQQADQRLHEVDALTKAYWPLREDSHTDTVAYCQSVVHQMFDKFFDLLDQGLTICAQFGLKLCPKKCHFFLHEAELCGKVISADRITHSPAEFKDSWICRRRRQRLTSNSLCVPRASIPGYNQLVDPLRRLLDVATKATGSSKKTTDLFWGAVATQVPPVVLNLPLQDQRAAPAAYFHQWVVFYPIVEKEAYAVVESCK</sequence>